<accession>A0A087UVE1</accession>
<gene>
    <name evidence="1" type="ORF">X975_09981</name>
</gene>
<evidence type="ECO:0000313" key="1">
    <source>
        <dbReference type="EMBL" id="KFM81330.1"/>
    </source>
</evidence>
<dbReference type="AlphaFoldDB" id="A0A087UVE1"/>
<protein>
    <submittedName>
        <fullName evidence="1">Uncharacterized protein</fullName>
    </submittedName>
</protein>
<feature type="non-terminal residue" evidence="1">
    <location>
        <position position="68"/>
    </location>
</feature>
<evidence type="ECO:0000313" key="2">
    <source>
        <dbReference type="Proteomes" id="UP000054359"/>
    </source>
</evidence>
<name>A0A087UVE1_STEMI</name>
<proteinExistence type="predicted"/>
<dbReference type="EMBL" id="KK121839">
    <property type="protein sequence ID" value="KFM81330.1"/>
    <property type="molecule type" value="Genomic_DNA"/>
</dbReference>
<organism evidence="1 2">
    <name type="scientific">Stegodyphus mimosarum</name>
    <name type="common">African social velvet spider</name>
    <dbReference type="NCBI Taxonomy" id="407821"/>
    <lineage>
        <taxon>Eukaryota</taxon>
        <taxon>Metazoa</taxon>
        <taxon>Ecdysozoa</taxon>
        <taxon>Arthropoda</taxon>
        <taxon>Chelicerata</taxon>
        <taxon>Arachnida</taxon>
        <taxon>Araneae</taxon>
        <taxon>Araneomorphae</taxon>
        <taxon>Entelegynae</taxon>
        <taxon>Eresoidea</taxon>
        <taxon>Eresidae</taxon>
        <taxon>Stegodyphus</taxon>
    </lineage>
</organism>
<reference evidence="1 2" key="1">
    <citation type="submission" date="2013-11" db="EMBL/GenBank/DDBJ databases">
        <title>Genome sequencing of Stegodyphus mimosarum.</title>
        <authorList>
            <person name="Bechsgaard J."/>
        </authorList>
    </citation>
    <scope>NUCLEOTIDE SEQUENCE [LARGE SCALE GENOMIC DNA]</scope>
</reference>
<keyword evidence="2" id="KW-1185">Reference proteome</keyword>
<dbReference type="Proteomes" id="UP000054359">
    <property type="component" value="Unassembled WGS sequence"/>
</dbReference>
<sequence>MLYCILSKLLLYERIIELFFQLLNSSFIIAEQIIHTNHNLLLITRAHESGRSQRSNQKVVVTCAEISE</sequence>